<feature type="transmembrane region" description="Helical" evidence="2">
    <location>
        <begin position="259"/>
        <end position="282"/>
    </location>
</feature>
<reference evidence="3 4" key="1">
    <citation type="submission" date="2017-06" db="EMBL/GenBank/DDBJ databases">
        <title>A platform for efficient transgenesis in Macrostomum lignano, a flatworm model organism for stem cell research.</title>
        <authorList>
            <person name="Berezikov E."/>
        </authorList>
    </citation>
    <scope>NUCLEOTIDE SEQUENCE [LARGE SCALE GENOMIC DNA]</scope>
    <source>
        <strain evidence="3">DV1</strain>
        <tissue evidence="3">Whole organism</tissue>
    </source>
</reference>
<evidence type="ECO:0000256" key="1">
    <source>
        <dbReference type="SAM" id="MobiDB-lite"/>
    </source>
</evidence>
<feature type="transmembrane region" description="Helical" evidence="2">
    <location>
        <begin position="117"/>
        <end position="139"/>
    </location>
</feature>
<feature type="transmembrane region" description="Helical" evidence="2">
    <location>
        <begin position="180"/>
        <end position="198"/>
    </location>
</feature>
<comment type="caution">
    <text evidence="3">The sequence shown here is derived from an EMBL/GenBank/DDBJ whole genome shotgun (WGS) entry which is preliminary data.</text>
</comment>
<keyword evidence="2" id="KW-1133">Transmembrane helix</keyword>
<sequence length="378" mass="40875">MMPSQVAGYHTRSEPEIVSDDSIVAIPAVASNRIANNNITNSNHSNSNAAFSSAPTTAVRPSVQLDNNTATPISNNASNANATTINARSSNRSGRDGDADSLLEVVSARTNSRVPLLLGWAQLVLGLVGCVIGLSDALYRSCANRASDRNNASSTAFSTSSMFKETEQARPFDVTAGFGFPLWCSISMIISSIFALWYSKTSLQRLLHLYRLYSLLNLGLLCLGLLLLVLSWVSQSQPTSGDGDHQSNSRNWPIRLLQALNAILLITSWLLVLACVLCDFCIGKNLLQVLGIFVRTVCRKSQRDSFSELKRSNNSLNYPYTGAFGKRGTGSGNRPLLKLMMPERCGHVGTDGAVIRGICDDCQSEDEEILGNTSFVIS</sequence>
<protein>
    <submittedName>
        <fullName evidence="3">Uncharacterized protein</fullName>
    </submittedName>
</protein>
<dbReference type="Proteomes" id="UP000215902">
    <property type="component" value="Unassembled WGS sequence"/>
</dbReference>
<name>A0A267EJF3_9PLAT</name>
<gene>
    <name evidence="3" type="ORF">BOX15_Mlig001011g1</name>
</gene>
<keyword evidence="2" id="KW-0812">Transmembrane</keyword>
<feature type="region of interest" description="Disordered" evidence="1">
    <location>
        <begin position="37"/>
        <end position="57"/>
    </location>
</feature>
<feature type="compositionally biased region" description="Low complexity" evidence="1">
    <location>
        <begin position="70"/>
        <end position="91"/>
    </location>
</feature>
<keyword evidence="4" id="KW-1185">Reference proteome</keyword>
<evidence type="ECO:0000313" key="3">
    <source>
        <dbReference type="EMBL" id="PAA61037.1"/>
    </source>
</evidence>
<dbReference type="EMBL" id="NIVC01002078">
    <property type="protein sequence ID" value="PAA61037.1"/>
    <property type="molecule type" value="Genomic_DNA"/>
</dbReference>
<dbReference type="AlphaFoldDB" id="A0A267EJF3"/>
<evidence type="ECO:0000313" key="4">
    <source>
        <dbReference type="Proteomes" id="UP000215902"/>
    </source>
</evidence>
<evidence type="ECO:0000256" key="2">
    <source>
        <dbReference type="SAM" id="Phobius"/>
    </source>
</evidence>
<feature type="region of interest" description="Disordered" evidence="1">
    <location>
        <begin position="70"/>
        <end position="98"/>
    </location>
</feature>
<keyword evidence="2" id="KW-0472">Membrane</keyword>
<feature type="transmembrane region" description="Helical" evidence="2">
    <location>
        <begin position="210"/>
        <end position="233"/>
    </location>
</feature>
<proteinExistence type="predicted"/>
<organism evidence="3 4">
    <name type="scientific">Macrostomum lignano</name>
    <dbReference type="NCBI Taxonomy" id="282301"/>
    <lineage>
        <taxon>Eukaryota</taxon>
        <taxon>Metazoa</taxon>
        <taxon>Spiralia</taxon>
        <taxon>Lophotrochozoa</taxon>
        <taxon>Platyhelminthes</taxon>
        <taxon>Rhabditophora</taxon>
        <taxon>Macrostomorpha</taxon>
        <taxon>Macrostomida</taxon>
        <taxon>Macrostomidae</taxon>
        <taxon>Macrostomum</taxon>
    </lineage>
</organism>
<accession>A0A267EJF3</accession>